<dbReference type="Proteomes" id="UP000514720">
    <property type="component" value="Chromosome"/>
</dbReference>
<reference evidence="1 2" key="1">
    <citation type="submission" date="2020-02" db="EMBL/GenBank/DDBJ databases">
        <authorList>
            <person name="Zheng R.K."/>
            <person name="Sun C.M."/>
        </authorList>
    </citation>
    <scope>NUCLEOTIDE SEQUENCE [LARGE SCALE GENOMIC DNA]</scope>
    <source>
        <strain evidence="2">zrk13</strain>
    </source>
</reference>
<dbReference type="RefSeq" id="WP_258877917.1">
    <property type="nucleotide sequence ID" value="NZ_CP048914.1"/>
</dbReference>
<dbReference type="EMBL" id="CP048914">
    <property type="protein sequence ID" value="QMS84306.1"/>
    <property type="molecule type" value="Genomic_DNA"/>
</dbReference>
<name>A0A7L7KQ32_9MOLU</name>
<protein>
    <submittedName>
        <fullName evidence="1">Uncharacterized protein</fullName>
    </submittedName>
</protein>
<sequence length="128" mass="15595">MYCKLCGEHLYKELTFSTLFRWDYWIHDSCLATFHMDQYTSYPFGRFQCHVWYLFPVGYEASDEEFLFLKCGHHIVEKIINNRNWSIVLFIDDMNQYQMLHMIEPLLNGDLWLIGLFEKYLVETDVRD</sequence>
<accession>A0A7L7KQ32</accession>
<organism evidence="1 2">
    <name type="scientific">Candidatus Xianfuyuplasma coldseepsis</name>
    <dbReference type="NCBI Taxonomy" id="2782163"/>
    <lineage>
        <taxon>Bacteria</taxon>
        <taxon>Bacillati</taxon>
        <taxon>Mycoplasmatota</taxon>
        <taxon>Mollicutes</taxon>
        <taxon>Candidatus Izemoplasmatales</taxon>
        <taxon>Candidatus Izemoplasmataceae</taxon>
        <taxon>Candidatus Xianfuyuplasma</taxon>
    </lineage>
</organism>
<keyword evidence="2" id="KW-1185">Reference proteome</keyword>
<dbReference type="KEGG" id="xcl:G4Z02_00640"/>
<evidence type="ECO:0000313" key="2">
    <source>
        <dbReference type="Proteomes" id="UP000514720"/>
    </source>
</evidence>
<dbReference type="AlphaFoldDB" id="A0A7L7KQ32"/>
<evidence type="ECO:0000313" key="1">
    <source>
        <dbReference type="EMBL" id="QMS84306.1"/>
    </source>
</evidence>
<gene>
    <name evidence="1" type="ORF">G4Z02_00640</name>
</gene>
<proteinExistence type="predicted"/>